<keyword evidence="2" id="KW-0820">tRNA-binding</keyword>
<evidence type="ECO:0000313" key="3">
    <source>
        <dbReference type="EMBL" id="QUI22939.1"/>
    </source>
</evidence>
<dbReference type="EC" id="6.3.4.-" evidence="2"/>
<dbReference type="GO" id="GO:0000049">
    <property type="term" value="F:tRNA binding"/>
    <property type="evidence" value="ECO:0007669"/>
    <property type="project" value="UniProtKB-KW"/>
</dbReference>
<keyword evidence="4" id="KW-1185">Reference proteome</keyword>
<dbReference type="GO" id="GO:0006400">
    <property type="term" value="P:tRNA modification"/>
    <property type="evidence" value="ECO:0007669"/>
    <property type="project" value="UniProtKB-UniRule"/>
</dbReference>
<dbReference type="PANTHER" id="PTHR37825:SF1">
    <property type="entry name" value="TRNA(MET) CYTIDINE ACETATE LIGASE"/>
    <property type="match status" value="1"/>
</dbReference>
<dbReference type="RefSeq" id="WP_212698434.1">
    <property type="nucleotide sequence ID" value="NZ_CP058649.1"/>
</dbReference>
<comment type="similarity">
    <text evidence="2">Belongs to the TmcAL family.</text>
</comment>
<dbReference type="SUPFAM" id="SSF52374">
    <property type="entry name" value="Nucleotidylyl transferase"/>
    <property type="match status" value="1"/>
</dbReference>
<dbReference type="InterPro" id="IPR008513">
    <property type="entry name" value="tRNA(Met)_cyd_acetate_ligase"/>
</dbReference>
<proteinExistence type="inferred from homology"/>
<evidence type="ECO:0000256" key="2">
    <source>
        <dbReference type="HAMAP-Rule" id="MF_01539"/>
    </source>
</evidence>
<keyword evidence="2" id="KW-0436">Ligase</keyword>
<protein>
    <recommendedName>
        <fullName evidence="2">tRNA(Met) cytidine acetate ligase</fullName>
        <ecNumber evidence="2">6.3.4.-</ecNumber>
    </recommendedName>
</protein>
<dbReference type="InterPro" id="IPR014729">
    <property type="entry name" value="Rossmann-like_a/b/a_fold"/>
</dbReference>
<keyword evidence="1 2" id="KW-0819">tRNA processing</keyword>
<dbReference type="Gene3D" id="3.40.50.620">
    <property type="entry name" value="HUPs"/>
    <property type="match status" value="1"/>
</dbReference>
<evidence type="ECO:0000313" key="4">
    <source>
        <dbReference type="Proteomes" id="UP000683246"/>
    </source>
</evidence>
<feature type="binding site" evidence="2">
    <location>
        <position position="102"/>
    </location>
    <ligand>
        <name>ATP</name>
        <dbReference type="ChEBI" id="CHEBI:30616"/>
    </ligand>
</feature>
<comment type="catalytic activity">
    <reaction evidence="2">
        <text>cytidine(34) in elongator tRNA(Met) + acetate + ATP = N(4)-acetylcytidine(34) in elongator tRNA(Met) + AMP + diphosphate</text>
        <dbReference type="Rhea" id="RHEA:58144"/>
        <dbReference type="Rhea" id="RHEA-COMP:10693"/>
        <dbReference type="Rhea" id="RHEA-COMP:10694"/>
        <dbReference type="ChEBI" id="CHEBI:30089"/>
        <dbReference type="ChEBI" id="CHEBI:30616"/>
        <dbReference type="ChEBI" id="CHEBI:33019"/>
        <dbReference type="ChEBI" id="CHEBI:74900"/>
        <dbReference type="ChEBI" id="CHEBI:82748"/>
        <dbReference type="ChEBI" id="CHEBI:456215"/>
    </reaction>
</comment>
<comment type="function">
    <text evidence="2">Catalyzes the formation of N(4)-acetylcytidine (ac(4)C) at the wobble position of elongator tRNA(Met), using acetate and ATP as substrates. First activates an acetate ion to form acetyladenylate (Ac-AMP) and then transfers the acetyl group to tRNA to form ac(4)C34.</text>
</comment>
<dbReference type="GO" id="GO:0005524">
    <property type="term" value="F:ATP binding"/>
    <property type="evidence" value="ECO:0007669"/>
    <property type="project" value="UniProtKB-KW"/>
</dbReference>
<dbReference type="Pfam" id="PF05636">
    <property type="entry name" value="HIGH_NTase1"/>
    <property type="match status" value="1"/>
</dbReference>
<reference evidence="3" key="1">
    <citation type="submission" date="2020-07" db="EMBL/GenBank/DDBJ databases">
        <title>Vallitalea pronyensis genome.</title>
        <authorList>
            <person name="Postec A."/>
        </authorList>
    </citation>
    <scope>NUCLEOTIDE SEQUENCE</scope>
    <source>
        <strain evidence="3">FatNI3</strain>
    </source>
</reference>
<gene>
    <name evidence="2" type="primary">tmcAL</name>
    <name evidence="3" type="ORF">HZI73_11845</name>
</gene>
<dbReference type="GO" id="GO:0016879">
    <property type="term" value="F:ligase activity, forming carbon-nitrogen bonds"/>
    <property type="evidence" value="ECO:0007669"/>
    <property type="project" value="UniProtKB-UniRule"/>
</dbReference>
<dbReference type="EMBL" id="CP058649">
    <property type="protein sequence ID" value="QUI22939.1"/>
    <property type="molecule type" value="Genomic_DNA"/>
</dbReference>
<dbReference type="Proteomes" id="UP000683246">
    <property type="component" value="Chromosome"/>
</dbReference>
<dbReference type="KEGG" id="vpy:HZI73_11845"/>
<dbReference type="NCBIfam" id="NF010191">
    <property type="entry name" value="PRK13670.1"/>
    <property type="match status" value="1"/>
</dbReference>
<feature type="binding site" evidence="2">
    <location>
        <begin position="197"/>
        <end position="198"/>
    </location>
    <ligand>
        <name>ATP</name>
        <dbReference type="ChEBI" id="CHEBI:30616"/>
    </ligand>
</feature>
<name>A0A8J8MJX9_9FIRM</name>
<feature type="binding site" evidence="2">
    <location>
        <position position="172"/>
    </location>
    <ligand>
        <name>ATP</name>
        <dbReference type="ChEBI" id="CHEBI:30616"/>
    </ligand>
</feature>
<dbReference type="GO" id="GO:0005737">
    <property type="term" value="C:cytoplasm"/>
    <property type="evidence" value="ECO:0007669"/>
    <property type="project" value="UniProtKB-SubCell"/>
</dbReference>
<keyword evidence="2" id="KW-0694">RNA-binding</keyword>
<keyword evidence="2" id="KW-0067">ATP-binding</keyword>
<sequence length="419" mass="47235">MSTVGIIAEYNPFHNGHQYQLEEAKRITGADQCVIIMSGHFVQRGQPALVDKWTRTKMALSCGADLVIELPVHFSTSSAEFFAYASVKVLHDLGMVDCLCFGSEIGDPHILGQIASILCHEPPLFKEKLNQFLQQGNSFVTARANALIHYLTHQEDLDIDKDTLIDLIGSPNNILGIEYLKALQKLRSPIKPYTIKRIGSSYHADDLQMCLSSATAIRQSLVNQPDISHLTHCMPKKALRYLAEAIDGCIAPMDYDDFSTMMNYQLKNATSSLLESYMDVSEGIENRFKKAVSCYQPISYIVDYTRTKRYPISRIQRTLLHILLGLTKKDFQAFVDRGYVQYIKLLGFKKNNGDLLKRLKRHATLPIISNVADSIPSLDNLQLRMLEDEMKATDLYNIALGNKYGTSIKTDYTQPVIIL</sequence>
<dbReference type="HAMAP" id="MF_01539">
    <property type="entry name" value="TmcAL"/>
    <property type="match status" value="1"/>
</dbReference>
<keyword evidence="2" id="KW-0547">Nucleotide-binding</keyword>
<organism evidence="3 4">
    <name type="scientific">Vallitalea pronyensis</name>
    <dbReference type="NCBI Taxonomy" id="1348613"/>
    <lineage>
        <taxon>Bacteria</taxon>
        <taxon>Bacillati</taxon>
        <taxon>Bacillota</taxon>
        <taxon>Clostridia</taxon>
        <taxon>Lachnospirales</taxon>
        <taxon>Vallitaleaceae</taxon>
        <taxon>Vallitalea</taxon>
    </lineage>
</organism>
<comment type="subcellular location">
    <subcellularLocation>
        <location evidence="2">Cytoplasm</location>
    </subcellularLocation>
</comment>
<feature type="binding site" evidence="2">
    <location>
        <begin position="7"/>
        <end position="20"/>
    </location>
    <ligand>
        <name>ATP</name>
        <dbReference type="ChEBI" id="CHEBI:30616"/>
    </ligand>
</feature>
<keyword evidence="2" id="KW-0963">Cytoplasm</keyword>
<accession>A0A8J8MJX9</accession>
<evidence type="ECO:0000256" key="1">
    <source>
        <dbReference type="ARBA" id="ARBA00022694"/>
    </source>
</evidence>
<dbReference type="PANTHER" id="PTHR37825">
    <property type="entry name" value="TRNA(MET) CYTIDINE ACETATE LIGASE"/>
    <property type="match status" value="1"/>
</dbReference>
<dbReference type="AlphaFoldDB" id="A0A8J8MJX9"/>